<dbReference type="Proteomes" id="UP000034883">
    <property type="component" value="Chromosome"/>
</dbReference>
<dbReference type="SUPFAM" id="SSF52172">
    <property type="entry name" value="CheY-like"/>
    <property type="match status" value="1"/>
</dbReference>
<keyword evidence="1 2" id="KW-0597">Phosphoprotein</keyword>
<organism evidence="4 5">
    <name type="scientific">Sandaracinus amylolyticus</name>
    <dbReference type="NCBI Taxonomy" id="927083"/>
    <lineage>
        <taxon>Bacteria</taxon>
        <taxon>Pseudomonadati</taxon>
        <taxon>Myxococcota</taxon>
        <taxon>Polyangia</taxon>
        <taxon>Polyangiales</taxon>
        <taxon>Sandaracinaceae</taxon>
        <taxon>Sandaracinus</taxon>
    </lineage>
</organism>
<dbReference type="InterPro" id="IPR001789">
    <property type="entry name" value="Sig_transdc_resp-reg_receiver"/>
</dbReference>
<dbReference type="PANTHER" id="PTHR44591:SF3">
    <property type="entry name" value="RESPONSE REGULATORY DOMAIN-CONTAINING PROTEIN"/>
    <property type="match status" value="1"/>
</dbReference>
<feature type="modified residue" description="4-aspartylphosphate" evidence="2">
    <location>
        <position position="60"/>
    </location>
</feature>
<dbReference type="EMBL" id="CP011125">
    <property type="protein sequence ID" value="AKF11747.1"/>
    <property type="molecule type" value="Genomic_DNA"/>
</dbReference>
<proteinExistence type="predicted"/>
<evidence type="ECO:0000313" key="5">
    <source>
        <dbReference type="Proteomes" id="UP000034883"/>
    </source>
</evidence>
<protein>
    <submittedName>
        <fullName evidence="4">Response regulator</fullName>
    </submittedName>
</protein>
<dbReference type="GO" id="GO:0000160">
    <property type="term" value="P:phosphorelay signal transduction system"/>
    <property type="evidence" value="ECO:0007669"/>
    <property type="project" value="InterPro"/>
</dbReference>
<accession>A0A0F6YNC0</accession>
<dbReference type="SMART" id="SM00448">
    <property type="entry name" value="REC"/>
    <property type="match status" value="1"/>
</dbReference>
<evidence type="ECO:0000256" key="1">
    <source>
        <dbReference type="ARBA" id="ARBA00022553"/>
    </source>
</evidence>
<evidence type="ECO:0000256" key="2">
    <source>
        <dbReference type="PROSITE-ProRule" id="PRU00169"/>
    </source>
</evidence>
<sequence length="142" mass="15686">MNRVPLAERCPILVVDDDADVVTLARKVLEHAGWLVEATTDPRHALEIATRVKPCLVLVDLMMPHMDGEELLCALRAAFRGDAMPKIALISAAYSRAEVAKRLEVDASLAKPFDLDDLRDVAVRFASAHRDRPTSRPPPPSR</sequence>
<dbReference type="PROSITE" id="PS50110">
    <property type="entry name" value="RESPONSE_REGULATORY"/>
    <property type="match status" value="1"/>
</dbReference>
<dbReference type="Gene3D" id="3.40.50.2300">
    <property type="match status" value="1"/>
</dbReference>
<dbReference type="InterPro" id="IPR011006">
    <property type="entry name" value="CheY-like_superfamily"/>
</dbReference>
<evidence type="ECO:0000259" key="3">
    <source>
        <dbReference type="PROSITE" id="PS50110"/>
    </source>
</evidence>
<dbReference type="PANTHER" id="PTHR44591">
    <property type="entry name" value="STRESS RESPONSE REGULATOR PROTEIN 1"/>
    <property type="match status" value="1"/>
</dbReference>
<dbReference type="STRING" id="927083.DB32_008896"/>
<gene>
    <name evidence="4" type="ORF">DB32_008896</name>
</gene>
<reference evidence="4 5" key="1">
    <citation type="submission" date="2015-03" db="EMBL/GenBank/DDBJ databases">
        <title>Genome assembly of Sandaracinus amylolyticus DSM 53668.</title>
        <authorList>
            <person name="Sharma G."/>
            <person name="Subramanian S."/>
        </authorList>
    </citation>
    <scope>NUCLEOTIDE SEQUENCE [LARGE SCALE GENOMIC DNA]</scope>
    <source>
        <strain evidence="4 5">DSM 53668</strain>
    </source>
</reference>
<name>A0A0F6YNC0_9BACT</name>
<dbReference type="RefSeq" id="WP_053238581.1">
    <property type="nucleotide sequence ID" value="NZ_CP011125.1"/>
</dbReference>
<dbReference type="Pfam" id="PF00072">
    <property type="entry name" value="Response_reg"/>
    <property type="match status" value="1"/>
</dbReference>
<evidence type="ECO:0000313" key="4">
    <source>
        <dbReference type="EMBL" id="AKF11747.1"/>
    </source>
</evidence>
<keyword evidence="5" id="KW-1185">Reference proteome</keyword>
<feature type="domain" description="Response regulatory" evidence="3">
    <location>
        <begin position="11"/>
        <end position="126"/>
    </location>
</feature>
<dbReference type="KEGG" id="samy:DB32_008896"/>
<dbReference type="AlphaFoldDB" id="A0A0F6YNC0"/>
<dbReference type="InterPro" id="IPR050595">
    <property type="entry name" value="Bact_response_regulator"/>
</dbReference>